<dbReference type="CDD" id="cd02440">
    <property type="entry name" value="AdoMet_MTases"/>
    <property type="match status" value="1"/>
</dbReference>
<sequence>MTENFAEARLSMVLSQLRPNNVTSDRVADAMNTVPREEFVPKDLRGVAYMDEDLAIAEGRYLIEPRVFARLLQEARVEESDVVLDVAVGTGYSSAVLGELAQAVVAIESTAGMVEKASEILTRLEADNVAVVEGNLQDGNAKQGPYNVIHVNGAIPAVPQALLDQLADGGRLICVIGTNPGVATVIYRKGDRFHDEQVFDAAVPALPELRPAEEFSF</sequence>
<dbReference type="Pfam" id="PF01135">
    <property type="entry name" value="PCMT"/>
    <property type="match status" value="1"/>
</dbReference>
<gene>
    <name evidence="4" type="ORF">GCM10007924_27160</name>
</gene>
<dbReference type="SUPFAM" id="SSF53335">
    <property type="entry name" value="S-adenosyl-L-methionine-dependent methyltransferases"/>
    <property type="match status" value="1"/>
</dbReference>
<reference evidence="4" key="1">
    <citation type="journal article" date="2014" name="Int. J. Syst. Evol. Microbiol.">
        <title>Complete genome of a new Firmicutes species belonging to the dominant human colonic microbiota ('Ruminococcus bicirculans') reveals two chromosomes and a selective capacity to utilize plant glucans.</title>
        <authorList>
            <consortium name="NISC Comparative Sequencing Program"/>
            <person name="Wegmann U."/>
            <person name="Louis P."/>
            <person name="Goesmann A."/>
            <person name="Henrissat B."/>
            <person name="Duncan S.H."/>
            <person name="Flint H.J."/>
        </authorList>
    </citation>
    <scope>NUCLEOTIDE SEQUENCE</scope>
    <source>
        <strain evidence="4">NBRC 103408</strain>
    </source>
</reference>
<dbReference type="PANTHER" id="PTHR11579">
    <property type="entry name" value="PROTEIN-L-ISOASPARTATE O-METHYLTRANSFERASE"/>
    <property type="match status" value="1"/>
</dbReference>
<protein>
    <recommendedName>
        <fullName evidence="2">Protein-L-isoaspartate O-methyltransferase</fullName>
    </recommendedName>
    <alternativeName>
        <fullName evidence="3">Protein L-isoaspartyl methyltransferase</fullName>
    </alternativeName>
</protein>
<evidence type="ECO:0000313" key="4">
    <source>
        <dbReference type="EMBL" id="GLQ07495.1"/>
    </source>
</evidence>
<dbReference type="Gene3D" id="3.40.50.150">
    <property type="entry name" value="Vaccinia Virus protein VP39"/>
    <property type="match status" value="1"/>
</dbReference>
<dbReference type="Proteomes" id="UP001161409">
    <property type="component" value="Unassembled WGS sequence"/>
</dbReference>
<dbReference type="EMBL" id="BSNF01000008">
    <property type="protein sequence ID" value="GLQ07495.1"/>
    <property type="molecule type" value="Genomic_DNA"/>
</dbReference>
<dbReference type="InterPro" id="IPR000682">
    <property type="entry name" value="PCMT"/>
</dbReference>
<comment type="similarity">
    <text evidence="1">Belongs to the methyltransferase superfamily. L-isoaspartyl/D-aspartyl protein methyltransferase family.</text>
</comment>
<evidence type="ECO:0000256" key="2">
    <source>
        <dbReference type="ARBA" id="ARBA00013346"/>
    </source>
</evidence>
<evidence type="ECO:0000313" key="5">
    <source>
        <dbReference type="Proteomes" id="UP001161409"/>
    </source>
</evidence>
<accession>A0ABQ5U8H9</accession>
<dbReference type="PANTHER" id="PTHR11579:SF18">
    <property type="entry name" value="PROTEIN-L-ISOASPARTATE O-METHYLTRANSFERASE"/>
    <property type="match status" value="1"/>
</dbReference>
<keyword evidence="5" id="KW-1185">Reference proteome</keyword>
<evidence type="ECO:0000256" key="3">
    <source>
        <dbReference type="ARBA" id="ARBA00030757"/>
    </source>
</evidence>
<dbReference type="InterPro" id="IPR029063">
    <property type="entry name" value="SAM-dependent_MTases_sf"/>
</dbReference>
<dbReference type="RefSeq" id="WP_169561562.1">
    <property type="nucleotide sequence ID" value="NZ_BSNF01000008.1"/>
</dbReference>
<comment type="caution">
    <text evidence="4">The sequence shown here is derived from an EMBL/GenBank/DDBJ whole genome shotgun (WGS) entry which is preliminary data.</text>
</comment>
<proteinExistence type="inferred from homology"/>
<organism evidence="4 5">
    <name type="scientific">Sneathiella chinensis</name>
    <dbReference type="NCBI Taxonomy" id="349750"/>
    <lineage>
        <taxon>Bacteria</taxon>
        <taxon>Pseudomonadati</taxon>
        <taxon>Pseudomonadota</taxon>
        <taxon>Alphaproteobacteria</taxon>
        <taxon>Sneathiellales</taxon>
        <taxon>Sneathiellaceae</taxon>
        <taxon>Sneathiella</taxon>
    </lineage>
</organism>
<name>A0ABQ5U8H9_9PROT</name>
<evidence type="ECO:0000256" key="1">
    <source>
        <dbReference type="ARBA" id="ARBA00005369"/>
    </source>
</evidence>
<reference evidence="4" key="2">
    <citation type="submission" date="2023-01" db="EMBL/GenBank/DDBJ databases">
        <title>Draft genome sequence of Sneathiella chinensis strain NBRC 103408.</title>
        <authorList>
            <person name="Sun Q."/>
            <person name="Mori K."/>
        </authorList>
    </citation>
    <scope>NUCLEOTIDE SEQUENCE</scope>
    <source>
        <strain evidence="4">NBRC 103408</strain>
    </source>
</reference>